<dbReference type="EMBL" id="JABANP010000144">
    <property type="protein sequence ID" value="KAF4688690.1"/>
    <property type="molecule type" value="Genomic_DNA"/>
</dbReference>
<dbReference type="GO" id="GO:0005758">
    <property type="term" value="C:mitochondrial intermembrane space"/>
    <property type="evidence" value="ECO:0007669"/>
    <property type="project" value="TreeGrafter"/>
</dbReference>
<evidence type="ECO:0000256" key="5">
    <source>
        <dbReference type="ARBA" id="ARBA00022679"/>
    </source>
</evidence>
<reference evidence="9 10" key="1">
    <citation type="submission" date="2020-04" db="EMBL/GenBank/DDBJ databases">
        <title>Perkinsus olseni comparative genomics.</title>
        <authorList>
            <person name="Bogema D.R."/>
        </authorList>
    </citation>
    <scope>NUCLEOTIDE SEQUENCE [LARGE SCALE GENOMIC DNA]</scope>
    <source>
        <strain evidence="9">00978-12</strain>
    </source>
</reference>
<feature type="active site" description="Amidino-cysteine intermediate" evidence="8">
    <location>
        <position position="380"/>
    </location>
</feature>
<evidence type="ECO:0000256" key="7">
    <source>
        <dbReference type="ARBA" id="ARBA00033346"/>
    </source>
</evidence>
<comment type="pathway">
    <text evidence="1">Amine and polyamine biosynthesis; creatine biosynthesis; creatine from L-arginine and glycine: step 1/2.</text>
</comment>
<dbReference type="OrthoDB" id="10264242at2759"/>
<sequence length="414" mass="47685">MCSSTDNTVSDTPLVNRWNDFDPLEEVVVGIADGSCFPPHEPACESEFNDQYTKYGSSMSHPFSEFLPWPTGPKLKRFINRCNEELDGLKGSIHRGLGSVLLSSAPTLPAAISTSVPRLPTSRVRTSTVPYVPRDVICTIGNEILEATMSKRSRYFEYRPYRKLCRYYFDNDPKMRWVSAPKPLMADSSYNPEFWTWNEEQRKANMHDYRFCCNENEVLFDAADTQLIGDVLLVQHSMTTNLAGIRWLKRHYQPQGIKVRTLHFPYDLYPSHIDCTFVSVRPGLVITNPDRPPVEDEIKFFKQNDWRLVDVPMWNGTKEHPVFCQSSRWLSMNVFSITPDKICVEDDEQDLIRLLEGEYGFDVLGIPYRGVFEFGGSLHCSTWDVRRRGGKRDYFPDRTGCEEDIGLTKLTQLP</sequence>
<dbReference type="PANTHER" id="PTHR10488:SF1">
    <property type="entry name" value="GLYCINE AMIDINOTRANSFERASE, MITOCHONDRIAL"/>
    <property type="match status" value="1"/>
</dbReference>
<dbReference type="GO" id="GO:0015068">
    <property type="term" value="F:glycine amidinotransferase activity"/>
    <property type="evidence" value="ECO:0007669"/>
    <property type="project" value="UniProtKB-EC"/>
</dbReference>
<keyword evidence="5" id="KW-0808">Transferase</keyword>
<feature type="active site" evidence="8">
    <location>
        <position position="221"/>
    </location>
</feature>
<accession>A0A7J6NYV0</accession>
<evidence type="ECO:0000256" key="6">
    <source>
        <dbReference type="ARBA" id="ARBA00031403"/>
    </source>
</evidence>
<dbReference type="Gene3D" id="3.75.10.10">
    <property type="entry name" value="L-arginine/glycine Amidinotransferase, Chain A"/>
    <property type="match status" value="1"/>
</dbReference>
<dbReference type="PANTHER" id="PTHR10488">
    <property type="entry name" value="GLYCINE AMIDINOTRANSFERASE, MITOCHONDRIAL"/>
    <property type="match status" value="1"/>
</dbReference>
<evidence type="ECO:0000256" key="2">
    <source>
        <dbReference type="ARBA" id="ARBA00006943"/>
    </source>
</evidence>
<proteinExistence type="inferred from homology"/>
<evidence type="ECO:0000256" key="4">
    <source>
        <dbReference type="ARBA" id="ARBA00016069"/>
    </source>
</evidence>
<protein>
    <recommendedName>
        <fullName evidence="4">Glycine amidinotransferase, mitochondrial</fullName>
        <ecNumber evidence="3">2.1.4.1</ecNumber>
    </recommendedName>
    <alternativeName>
        <fullName evidence="6">L-arginine:glycine amidinotransferase</fullName>
    </alternativeName>
    <alternativeName>
        <fullName evidence="7">Transamidinase</fullName>
    </alternativeName>
</protein>
<dbReference type="SUPFAM" id="SSF55909">
    <property type="entry name" value="Pentein"/>
    <property type="match status" value="1"/>
</dbReference>
<comment type="caution">
    <text evidence="9">The sequence shown here is derived from an EMBL/GenBank/DDBJ whole genome shotgun (WGS) entry which is preliminary data.</text>
</comment>
<dbReference type="Proteomes" id="UP000541610">
    <property type="component" value="Unassembled WGS sequence"/>
</dbReference>
<evidence type="ECO:0000256" key="8">
    <source>
        <dbReference type="PIRSR" id="PIRSR633195-1"/>
    </source>
</evidence>
<dbReference type="InterPro" id="IPR033195">
    <property type="entry name" value="AmidinoTrfase"/>
</dbReference>
<name>A0A7J6NYV0_PEROL</name>
<organism evidence="9 10">
    <name type="scientific">Perkinsus olseni</name>
    <name type="common">Perkinsus atlanticus</name>
    <dbReference type="NCBI Taxonomy" id="32597"/>
    <lineage>
        <taxon>Eukaryota</taxon>
        <taxon>Sar</taxon>
        <taxon>Alveolata</taxon>
        <taxon>Perkinsozoa</taxon>
        <taxon>Perkinsea</taxon>
        <taxon>Perkinsida</taxon>
        <taxon>Perkinsidae</taxon>
        <taxon>Perkinsus</taxon>
    </lineage>
</organism>
<dbReference type="AlphaFoldDB" id="A0A7J6NYV0"/>
<feature type="active site" evidence="8">
    <location>
        <position position="272"/>
    </location>
</feature>
<evidence type="ECO:0000313" key="9">
    <source>
        <dbReference type="EMBL" id="KAF4688690.1"/>
    </source>
</evidence>
<evidence type="ECO:0000256" key="3">
    <source>
        <dbReference type="ARBA" id="ARBA00012351"/>
    </source>
</evidence>
<gene>
    <name evidence="9" type="ORF">FOZ60_002496</name>
</gene>
<evidence type="ECO:0000313" key="10">
    <source>
        <dbReference type="Proteomes" id="UP000541610"/>
    </source>
</evidence>
<dbReference type="GO" id="GO:0006601">
    <property type="term" value="P:creatine biosynthetic process"/>
    <property type="evidence" value="ECO:0007669"/>
    <property type="project" value="UniProtKB-UniPathway"/>
</dbReference>
<evidence type="ECO:0000256" key="1">
    <source>
        <dbReference type="ARBA" id="ARBA00004858"/>
    </source>
</evidence>
<comment type="similarity">
    <text evidence="2">Belongs to the amidinotransferase family.</text>
</comment>
<dbReference type="UniPathway" id="UPA00104">
    <property type="reaction ID" value="UER00579"/>
</dbReference>
<dbReference type="EC" id="2.1.4.1" evidence="3"/>